<keyword evidence="1" id="KW-0521">NADP</keyword>
<gene>
    <name evidence="4" type="ORF">CNMCM5623_002998</name>
</gene>
<keyword evidence="2" id="KW-0560">Oxidoreductase</keyword>
<dbReference type="InterPro" id="IPR008030">
    <property type="entry name" value="NmrA-like"/>
</dbReference>
<feature type="domain" description="NmrA-like" evidence="3">
    <location>
        <begin position="12"/>
        <end position="104"/>
    </location>
</feature>
<dbReference type="Proteomes" id="UP000654922">
    <property type="component" value="Unassembled WGS sequence"/>
</dbReference>
<dbReference type="Gene3D" id="3.40.50.720">
    <property type="entry name" value="NAD(P)-binding Rossmann-like Domain"/>
    <property type="match status" value="1"/>
</dbReference>
<proteinExistence type="predicted"/>
<dbReference type="InterPro" id="IPR051609">
    <property type="entry name" value="NmrA/Isoflavone_reductase-like"/>
</dbReference>
<evidence type="ECO:0000313" key="4">
    <source>
        <dbReference type="EMBL" id="KAF7170627.1"/>
    </source>
</evidence>
<dbReference type="PANTHER" id="PTHR47706:SF9">
    <property type="entry name" value="NMRA-LIKE DOMAIN-CONTAINING PROTEIN-RELATED"/>
    <property type="match status" value="1"/>
</dbReference>
<name>A0A8H6QE43_9EURO</name>
<dbReference type="OrthoDB" id="9974981at2759"/>
<protein>
    <recommendedName>
        <fullName evidence="3">NmrA-like domain-containing protein</fullName>
    </recommendedName>
</protein>
<organism evidence="4 5">
    <name type="scientific">Aspergillus felis</name>
    <dbReference type="NCBI Taxonomy" id="1287682"/>
    <lineage>
        <taxon>Eukaryota</taxon>
        <taxon>Fungi</taxon>
        <taxon>Dikarya</taxon>
        <taxon>Ascomycota</taxon>
        <taxon>Pezizomycotina</taxon>
        <taxon>Eurotiomycetes</taxon>
        <taxon>Eurotiomycetidae</taxon>
        <taxon>Eurotiales</taxon>
        <taxon>Aspergillaceae</taxon>
        <taxon>Aspergillus</taxon>
        <taxon>Aspergillus subgen. Fumigati</taxon>
    </lineage>
</organism>
<evidence type="ECO:0000256" key="1">
    <source>
        <dbReference type="ARBA" id="ARBA00022857"/>
    </source>
</evidence>
<dbReference type="PANTHER" id="PTHR47706">
    <property type="entry name" value="NMRA-LIKE FAMILY PROTEIN"/>
    <property type="match status" value="1"/>
</dbReference>
<dbReference type="InterPro" id="IPR036291">
    <property type="entry name" value="NAD(P)-bd_dom_sf"/>
</dbReference>
<dbReference type="GO" id="GO:0016491">
    <property type="term" value="F:oxidoreductase activity"/>
    <property type="evidence" value="ECO:0007669"/>
    <property type="project" value="UniProtKB-KW"/>
</dbReference>
<dbReference type="EMBL" id="JACBAE010001208">
    <property type="protein sequence ID" value="KAF7170627.1"/>
    <property type="molecule type" value="Genomic_DNA"/>
</dbReference>
<evidence type="ECO:0000313" key="5">
    <source>
        <dbReference type="Proteomes" id="UP000654922"/>
    </source>
</evidence>
<dbReference type="AlphaFoldDB" id="A0A8H6QE43"/>
<accession>A0A8H6QE43</accession>
<dbReference type="Pfam" id="PF05368">
    <property type="entry name" value="NmrA"/>
    <property type="match status" value="1"/>
</dbReference>
<evidence type="ECO:0000256" key="2">
    <source>
        <dbReference type="ARBA" id="ARBA00023002"/>
    </source>
</evidence>
<reference evidence="4" key="1">
    <citation type="submission" date="2020-06" db="EMBL/GenBank/DDBJ databases">
        <title>Draft genome sequences of strains closely related to Aspergillus parafelis and Aspergillus hiratsukae.</title>
        <authorList>
            <person name="Dos Santos R.A.C."/>
            <person name="Rivero-Menendez O."/>
            <person name="Steenwyk J.L."/>
            <person name="Mead M.E."/>
            <person name="Goldman G.H."/>
            <person name="Alastruey-Izquierdo A."/>
            <person name="Rokas A."/>
        </authorList>
    </citation>
    <scope>NUCLEOTIDE SEQUENCE</scope>
    <source>
        <strain evidence="4">CNM-CM5623</strain>
    </source>
</reference>
<comment type="caution">
    <text evidence="4">The sequence shown here is derived from an EMBL/GenBank/DDBJ whole genome shotgun (WGS) entry which is preliminary data.</text>
</comment>
<sequence>MTVHRIADSYPAAELLRAFKGQDVVVSTITARDDGTQQQKVFIDATINAGVRHFVPSEFVPQMRNNEAQELLPQFVTPKLEMVDYLRSKEKDGLEWTTFMTGLFIDPVIGPFLGYHF</sequence>
<evidence type="ECO:0000259" key="3">
    <source>
        <dbReference type="Pfam" id="PF05368"/>
    </source>
</evidence>
<dbReference type="SUPFAM" id="SSF51735">
    <property type="entry name" value="NAD(P)-binding Rossmann-fold domains"/>
    <property type="match status" value="1"/>
</dbReference>